<organism evidence="1 2">
    <name type="scientific">Xylaria curta</name>
    <dbReference type="NCBI Taxonomy" id="42375"/>
    <lineage>
        <taxon>Eukaryota</taxon>
        <taxon>Fungi</taxon>
        <taxon>Dikarya</taxon>
        <taxon>Ascomycota</taxon>
        <taxon>Pezizomycotina</taxon>
        <taxon>Sordariomycetes</taxon>
        <taxon>Xylariomycetidae</taxon>
        <taxon>Xylariales</taxon>
        <taxon>Xylariaceae</taxon>
        <taxon>Xylaria</taxon>
    </lineage>
</organism>
<name>A0ACC1PL64_9PEZI</name>
<dbReference type="Proteomes" id="UP001143856">
    <property type="component" value="Unassembled WGS sequence"/>
</dbReference>
<accession>A0ACC1PL64</accession>
<evidence type="ECO:0000313" key="1">
    <source>
        <dbReference type="EMBL" id="KAJ2995201.1"/>
    </source>
</evidence>
<keyword evidence="2" id="KW-1185">Reference proteome</keyword>
<comment type="caution">
    <text evidence="1">The sequence shown here is derived from an EMBL/GenBank/DDBJ whole genome shotgun (WGS) entry which is preliminary data.</text>
</comment>
<protein>
    <submittedName>
        <fullName evidence="1">Uncharacterized protein</fullName>
    </submittedName>
</protein>
<evidence type="ECO:0000313" key="2">
    <source>
        <dbReference type="Proteomes" id="UP001143856"/>
    </source>
</evidence>
<sequence>MPSLSTVLATATLMLSSVMAQEQYHIQPESVPLSTRDNWCDQEKSTCPIICQQSPPGGFQVNECDPLALTYGCVCENGMSPNLSEYSLTLPFFICQEWGNQCVTACSGNAACASDCREKHPCGALNPTRVNETKSSSSGTPTETGAAATSSAGQIFDGLDGDGGLQLRLGLETQERCLTSSPIRQHHRWLCPCRLCRFGLAHPIKPEWIGTFFTLEGKPNEATMNTCFASRLLPLTHNHSKLDRLGWD</sequence>
<gene>
    <name evidence="1" type="ORF">NUW58_g1348</name>
</gene>
<reference evidence="1" key="1">
    <citation type="submission" date="2022-10" db="EMBL/GenBank/DDBJ databases">
        <title>Genome Sequence of Xylaria curta.</title>
        <authorList>
            <person name="Buettner E."/>
        </authorList>
    </citation>
    <scope>NUCLEOTIDE SEQUENCE</scope>
    <source>
        <strain evidence="1">Babe10</strain>
    </source>
</reference>
<proteinExistence type="predicted"/>
<dbReference type="EMBL" id="JAPDGR010000143">
    <property type="protein sequence ID" value="KAJ2995201.1"/>
    <property type="molecule type" value="Genomic_DNA"/>
</dbReference>